<keyword evidence="1" id="KW-1133">Transmembrane helix</keyword>
<dbReference type="PATRIC" id="fig|595434.4.peg.2725"/>
<feature type="transmembrane region" description="Helical" evidence="1">
    <location>
        <begin position="12"/>
        <end position="36"/>
    </location>
</feature>
<accession>A0A0J1BF16</accession>
<dbReference type="AlphaFoldDB" id="A0A0J1BF16"/>
<dbReference type="EMBL" id="LECT01000023">
    <property type="protein sequence ID" value="KLU05096.1"/>
    <property type="molecule type" value="Genomic_DNA"/>
</dbReference>
<keyword evidence="3" id="KW-1185">Reference proteome</keyword>
<dbReference type="STRING" id="595434.RISK_002858"/>
<reference evidence="2" key="1">
    <citation type="submission" date="2015-05" db="EMBL/GenBank/DDBJ databases">
        <title>Permanent draft genome of Rhodopirellula islandicus K833.</title>
        <authorList>
            <person name="Kizina J."/>
            <person name="Richter M."/>
            <person name="Glockner F.O."/>
            <person name="Harder J."/>
        </authorList>
    </citation>
    <scope>NUCLEOTIDE SEQUENCE [LARGE SCALE GENOMIC DNA]</scope>
    <source>
        <strain evidence="2">K833</strain>
    </source>
</reference>
<comment type="caution">
    <text evidence="2">The sequence shown here is derived from an EMBL/GenBank/DDBJ whole genome shotgun (WGS) entry which is preliminary data.</text>
</comment>
<dbReference type="Proteomes" id="UP000036367">
    <property type="component" value="Unassembled WGS sequence"/>
</dbReference>
<sequence length="418" mass="44987">MISRISSIPRAAITLIEVIFSIGVIMIGLLGLLSVMPLAGGRARDAVSLSVGAEMGDTIAKNVSIRKWLGNGNLAEMSGGNAVGYDFASNQLEITSSGTALPGICIDPLYYAVQGGSSTAFNSYDDSVFPYYVAAHDPLLNPANSDSTWEPPSMFPWSAGEAGSAPRLTRVGLSGASAELARTIIESVNDLVVQQPKDTTIPAKLTGLDSGEMDYGRRIPTGEFSWIATLVPSENSRFAHLSIVVMRNRVADIDFPTVALTPPILPEMNGMSERVAQVTFASGFSGGAGGVVHLTASATTSSELAPNDWVMLSRRLPDSTQVFRWYRVVAVDQEPEEIFAYSNSELETGLAALPTPQTGINRTTEELWRRRVSLDGPDWEFDFTTDPVSDNSFYDNTFATMVQGVVSVTERLVPWTDL</sequence>
<dbReference type="RefSeq" id="WP_047814459.1">
    <property type="nucleotide sequence ID" value="NZ_LECT01000023.1"/>
</dbReference>
<evidence type="ECO:0000256" key="1">
    <source>
        <dbReference type="SAM" id="Phobius"/>
    </source>
</evidence>
<evidence type="ECO:0000313" key="3">
    <source>
        <dbReference type="Proteomes" id="UP000036367"/>
    </source>
</evidence>
<dbReference type="OrthoDB" id="265202at2"/>
<evidence type="ECO:0000313" key="2">
    <source>
        <dbReference type="EMBL" id="KLU05096.1"/>
    </source>
</evidence>
<proteinExistence type="predicted"/>
<name>A0A0J1BF16_RHOIS</name>
<keyword evidence="1 2" id="KW-0812">Transmembrane</keyword>
<protein>
    <submittedName>
        <fullName evidence="2">Signal peptide and transmembrane protein</fullName>
    </submittedName>
</protein>
<keyword evidence="1" id="KW-0472">Membrane</keyword>
<organism evidence="2 3">
    <name type="scientific">Rhodopirellula islandica</name>
    <dbReference type="NCBI Taxonomy" id="595434"/>
    <lineage>
        <taxon>Bacteria</taxon>
        <taxon>Pseudomonadati</taxon>
        <taxon>Planctomycetota</taxon>
        <taxon>Planctomycetia</taxon>
        <taxon>Pirellulales</taxon>
        <taxon>Pirellulaceae</taxon>
        <taxon>Rhodopirellula</taxon>
    </lineage>
</organism>
<gene>
    <name evidence="2" type="ORF">RISK_002858</name>
</gene>